<evidence type="ECO:0000256" key="2">
    <source>
        <dbReference type="ARBA" id="ARBA00022741"/>
    </source>
</evidence>
<dbReference type="InterPro" id="IPR014001">
    <property type="entry name" value="Helicase_ATP-bd"/>
</dbReference>
<organism evidence="9 10">
    <name type="scientific">Liquidambar formosana</name>
    <name type="common">Formosan gum</name>
    <dbReference type="NCBI Taxonomy" id="63359"/>
    <lineage>
        <taxon>Eukaryota</taxon>
        <taxon>Viridiplantae</taxon>
        <taxon>Streptophyta</taxon>
        <taxon>Embryophyta</taxon>
        <taxon>Tracheophyta</taxon>
        <taxon>Spermatophyta</taxon>
        <taxon>Magnoliopsida</taxon>
        <taxon>eudicotyledons</taxon>
        <taxon>Gunneridae</taxon>
        <taxon>Pentapetalae</taxon>
        <taxon>Saxifragales</taxon>
        <taxon>Altingiaceae</taxon>
        <taxon>Liquidambar</taxon>
    </lineage>
</organism>
<evidence type="ECO:0000256" key="1">
    <source>
        <dbReference type="ARBA" id="ARBA00012552"/>
    </source>
</evidence>
<feature type="domain" description="Helicase C-terminal" evidence="8">
    <location>
        <begin position="480"/>
        <end position="566"/>
    </location>
</feature>
<comment type="catalytic activity">
    <reaction evidence="5">
        <text>ATP + H2O = ADP + phosphate + H(+)</text>
        <dbReference type="Rhea" id="RHEA:13065"/>
        <dbReference type="ChEBI" id="CHEBI:15377"/>
        <dbReference type="ChEBI" id="CHEBI:15378"/>
        <dbReference type="ChEBI" id="CHEBI:30616"/>
        <dbReference type="ChEBI" id="CHEBI:43474"/>
        <dbReference type="ChEBI" id="CHEBI:456216"/>
        <dbReference type="EC" id="3.6.4.13"/>
    </reaction>
</comment>
<dbReference type="GO" id="GO:0003723">
    <property type="term" value="F:RNA binding"/>
    <property type="evidence" value="ECO:0007669"/>
    <property type="project" value="TreeGrafter"/>
</dbReference>
<dbReference type="SMART" id="SM00487">
    <property type="entry name" value="DEXDc"/>
    <property type="match status" value="1"/>
</dbReference>
<keyword evidence="10" id="KW-1185">Reference proteome</keyword>
<dbReference type="InterPro" id="IPR027417">
    <property type="entry name" value="P-loop_NTPase"/>
</dbReference>
<dbReference type="InterPro" id="IPR002464">
    <property type="entry name" value="DNA/RNA_helicase_DEAH_CS"/>
</dbReference>
<evidence type="ECO:0000256" key="5">
    <source>
        <dbReference type="ARBA" id="ARBA00047984"/>
    </source>
</evidence>
<dbReference type="EC" id="3.6.4.13" evidence="1"/>
<evidence type="ECO:0000256" key="4">
    <source>
        <dbReference type="ARBA" id="ARBA00022840"/>
    </source>
</evidence>
<dbReference type="PROSITE" id="PS51192">
    <property type="entry name" value="HELICASE_ATP_BIND_1"/>
    <property type="match status" value="1"/>
</dbReference>
<dbReference type="GO" id="GO:0003724">
    <property type="term" value="F:RNA helicase activity"/>
    <property type="evidence" value="ECO:0007669"/>
    <property type="project" value="UniProtKB-EC"/>
</dbReference>
<dbReference type="Gene3D" id="3.40.50.300">
    <property type="entry name" value="P-loop containing nucleotide triphosphate hydrolases"/>
    <property type="match status" value="2"/>
</dbReference>
<dbReference type="FunFam" id="3.40.50.300:FF:002114">
    <property type="entry name" value="ATP-dependent RNA helicase DEAH12 chloroplastic"/>
    <property type="match status" value="1"/>
</dbReference>
<dbReference type="CDD" id="cd17917">
    <property type="entry name" value="DEXHc_RHA-like"/>
    <property type="match status" value="1"/>
</dbReference>
<sequence>MKRGVAPTTFRRAGNLATPRRGSVPSNYCSVRPPYQDRKPELPANYRRDRPPGPPPQYDRPNFIVQLRSDRRTYREDDVRILIKKCNSKPEGFRVFPSGSIAGTLSFRQWIDALEAIVWLWELRLDGSHSFTPKLIRNKPVPSDMDELNDRLKTLFAERVSSLIKGEEVQKWQKKLELVLDEIANVSASLKKLNPLGVYEELSKKKKGFMMERDLIAKRLKEFKSAMNCILNHLGGKQLQDSSDAGVDVFRFDGGYDWSRICHLIMRECRRFEDGLPIYAFRQEILRQIHSQQITVLIGETGSGKSTQLVQFLVDSGVAANESIICTQPRKIAAISLAHRVEEESSGCYENSSIICHPTYSSVQKFDSKVIFMTDHCLLLHYMNDKNLSSISCIIVDEAHERSLNTDLLLALVKNLLCQKLDLRLIIMSATADAKQLSDYFFGCGTFHVVGRNFPVDVIYVPSASEGTSGSGVVASYASDVVRMATEIHKTEKEGTILAFLTSQMEVEWACETFKAPSAIPLPLHGKLSYEDQFRIFQNYPGKRKVIFATNLAETSLTIPGVKYCG</sequence>
<dbReference type="CDD" id="cd18791">
    <property type="entry name" value="SF2_C_RHA"/>
    <property type="match status" value="1"/>
</dbReference>
<dbReference type="PROSITE" id="PS00690">
    <property type="entry name" value="DEAH_ATP_HELICASE"/>
    <property type="match status" value="1"/>
</dbReference>
<evidence type="ECO:0000256" key="6">
    <source>
        <dbReference type="SAM" id="MobiDB-lite"/>
    </source>
</evidence>
<dbReference type="AlphaFoldDB" id="A0AAP0RUV4"/>
<feature type="domain" description="Helicase ATP-binding" evidence="7">
    <location>
        <begin position="286"/>
        <end position="450"/>
    </location>
</feature>
<dbReference type="InterPro" id="IPR011545">
    <property type="entry name" value="DEAD/DEAH_box_helicase_dom"/>
</dbReference>
<keyword evidence="3" id="KW-0378">Hydrolase</keyword>
<dbReference type="PROSITE" id="PS51194">
    <property type="entry name" value="HELICASE_CTER"/>
    <property type="match status" value="1"/>
</dbReference>
<dbReference type="Pfam" id="PF00271">
    <property type="entry name" value="Helicase_C"/>
    <property type="match status" value="1"/>
</dbReference>
<feature type="compositionally biased region" description="Basic and acidic residues" evidence="6">
    <location>
        <begin position="35"/>
        <end position="51"/>
    </location>
</feature>
<name>A0AAP0RUV4_LIQFO</name>
<dbReference type="Proteomes" id="UP001415857">
    <property type="component" value="Unassembled WGS sequence"/>
</dbReference>
<dbReference type="GO" id="GO:0016787">
    <property type="term" value="F:hydrolase activity"/>
    <property type="evidence" value="ECO:0007669"/>
    <property type="project" value="UniProtKB-KW"/>
</dbReference>
<reference evidence="9 10" key="1">
    <citation type="journal article" date="2024" name="Plant J.">
        <title>Genome sequences and population genomics reveal climatic adaptation and genomic divergence between two closely related sweetgum species.</title>
        <authorList>
            <person name="Xu W.Q."/>
            <person name="Ren C.Q."/>
            <person name="Zhang X.Y."/>
            <person name="Comes H.P."/>
            <person name="Liu X.H."/>
            <person name="Li Y.G."/>
            <person name="Kettle C.J."/>
            <person name="Jalonen R."/>
            <person name="Gaisberger H."/>
            <person name="Ma Y.Z."/>
            <person name="Qiu Y.X."/>
        </authorList>
    </citation>
    <scope>NUCLEOTIDE SEQUENCE [LARGE SCALE GENOMIC DNA]</scope>
    <source>
        <strain evidence="9">Hangzhou</strain>
    </source>
</reference>
<evidence type="ECO:0000313" key="9">
    <source>
        <dbReference type="EMBL" id="KAK9285453.1"/>
    </source>
</evidence>
<dbReference type="SUPFAM" id="SSF52540">
    <property type="entry name" value="P-loop containing nucleoside triphosphate hydrolases"/>
    <property type="match status" value="1"/>
</dbReference>
<gene>
    <name evidence="9" type="ORF">L1049_024646</name>
</gene>
<dbReference type="PANTHER" id="PTHR18934:SF81">
    <property type="entry name" value="ATP-DEPENDENT RNA HELICASE DEAH11, CHLOROPLASTIC-RELATED"/>
    <property type="match status" value="1"/>
</dbReference>
<keyword evidence="2" id="KW-0547">Nucleotide-binding</keyword>
<dbReference type="GO" id="GO:0005524">
    <property type="term" value="F:ATP binding"/>
    <property type="evidence" value="ECO:0007669"/>
    <property type="project" value="UniProtKB-KW"/>
</dbReference>
<evidence type="ECO:0000259" key="7">
    <source>
        <dbReference type="PROSITE" id="PS51192"/>
    </source>
</evidence>
<dbReference type="InterPro" id="IPR001650">
    <property type="entry name" value="Helicase_C-like"/>
</dbReference>
<dbReference type="Pfam" id="PF00270">
    <property type="entry name" value="DEAD"/>
    <property type="match status" value="1"/>
</dbReference>
<dbReference type="PANTHER" id="PTHR18934">
    <property type="entry name" value="ATP-DEPENDENT RNA HELICASE"/>
    <property type="match status" value="1"/>
</dbReference>
<comment type="caution">
    <text evidence="9">The sequence shown here is derived from an EMBL/GenBank/DDBJ whole genome shotgun (WGS) entry which is preliminary data.</text>
</comment>
<proteinExistence type="predicted"/>
<evidence type="ECO:0000259" key="8">
    <source>
        <dbReference type="PROSITE" id="PS51194"/>
    </source>
</evidence>
<feature type="region of interest" description="Disordered" evidence="6">
    <location>
        <begin position="1"/>
        <end position="60"/>
    </location>
</feature>
<accession>A0AAP0RUV4</accession>
<evidence type="ECO:0000313" key="10">
    <source>
        <dbReference type="Proteomes" id="UP001415857"/>
    </source>
</evidence>
<evidence type="ECO:0000256" key="3">
    <source>
        <dbReference type="ARBA" id="ARBA00022801"/>
    </source>
</evidence>
<protein>
    <recommendedName>
        <fullName evidence="1">RNA helicase</fullName>
        <ecNumber evidence="1">3.6.4.13</ecNumber>
    </recommendedName>
</protein>
<dbReference type="EMBL" id="JBBPBK010000005">
    <property type="protein sequence ID" value="KAK9285453.1"/>
    <property type="molecule type" value="Genomic_DNA"/>
</dbReference>
<keyword evidence="4" id="KW-0067">ATP-binding</keyword>